<dbReference type="InterPro" id="IPR001150">
    <property type="entry name" value="Gly_radical"/>
</dbReference>
<dbReference type="PANTHER" id="PTHR43641">
    <property type="entry name" value="FORMATE ACETYLTRANSFERASE 3-RELATED"/>
    <property type="match status" value="1"/>
</dbReference>
<name>A0ABT4YU37_9VIBR</name>
<keyword evidence="1 2" id="KW-0556">Organic radical</keyword>
<dbReference type="PANTHER" id="PTHR43641:SF2">
    <property type="entry name" value="DEHYDRATASE YBIW-RELATED"/>
    <property type="match status" value="1"/>
</dbReference>
<gene>
    <name evidence="4" type="ORF">PGX00_16155</name>
</gene>
<evidence type="ECO:0000259" key="3">
    <source>
        <dbReference type="PROSITE" id="PS51149"/>
    </source>
</evidence>
<dbReference type="Pfam" id="PF01228">
    <property type="entry name" value="Gly_radical"/>
    <property type="match status" value="1"/>
</dbReference>
<dbReference type="EMBL" id="JAQLOI010000003">
    <property type="protein sequence ID" value="MDB1125090.1"/>
    <property type="molecule type" value="Genomic_DNA"/>
</dbReference>
<dbReference type="SUPFAM" id="SSF51998">
    <property type="entry name" value="PFL-like glycyl radical enzymes"/>
    <property type="match status" value="1"/>
</dbReference>
<feature type="modified residue" description="Glycine radical" evidence="2">
    <location>
        <position position="99"/>
    </location>
</feature>
<evidence type="ECO:0000313" key="4">
    <source>
        <dbReference type="EMBL" id="MDB1125090.1"/>
    </source>
</evidence>
<feature type="domain" description="Glycine radical" evidence="3">
    <location>
        <begin position="3"/>
        <end position="124"/>
    </location>
</feature>
<dbReference type="InterPro" id="IPR051215">
    <property type="entry name" value="GRE"/>
</dbReference>
<evidence type="ECO:0000313" key="5">
    <source>
        <dbReference type="Proteomes" id="UP001210678"/>
    </source>
</evidence>
<sequence>MASAISPVQGKDVNGPTAAINSLLKTDLSVATNGMVLDIKFSPTFFDKKSHHQALRMLVQAYAEQGGGEIQFNVMDRDTLLDAQTNPEQYKDLVVRVSGFSAYFTSLVKETQDEIILRTEHLGV</sequence>
<protein>
    <submittedName>
        <fullName evidence="4">Glycine radical domain-containing protein</fullName>
    </submittedName>
</protein>
<dbReference type="PROSITE" id="PS51149">
    <property type="entry name" value="GLY_RADICAL_2"/>
    <property type="match status" value="1"/>
</dbReference>
<accession>A0ABT4YU37</accession>
<reference evidence="4 5" key="1">
    <citation type="submission" date="2023-01" db="EMBL/GenBank/DDBJ databases">
        <title>Vibrio sp. KJ40-1 sp.nov, isolated from marine algae.</title>
        <authorList>
            <person name="Butt M."/>
            <person name="Kim J.M.J."/>
            <person name="Jeon C.O.C."/>
        </authorList>
    </citation>
    <scope>NUCLEOTIDE SEQUENCE [LARGE SCALE GENOMIC DNA]</scope>
    <source>
        <strain evidence="4 5">KJ40-1</strain>
    </source>
</reference>
<keyword evidence="5" id="KW-1185">Reference proteome</keyword>
<evidence type="ECO:0000256" key="1">
    <source>
        <dbReference type="ARBA" id="ARBA00022818"/>
    </source>
</evidence>
<proteinExistence type="predicted"/>
<evidence type="ECO:0000256" key="2">
    <source>
        <dbReference type="PROSITE-ProRule" id="PRU00493"/>
    </source>
</evidence>
<dbReference type="Gene3D" id="3.20.70.20">
    <property type="match status" value="1"/>
</dbReference>
<organism evidence="4 5">
    <name type="scientific">Vibrio algarum</name>
    <dbReference type="NCBI Taxonomy" id="3020714"/>
    <lineage>
        <taxon>Bacteria</taxon>
        <taxon>Pseudomonadati</taxon>
        <taxon>Pseudomonadota</taxon>
        <taxon>Gammaproteobacteria</taxon>
        <taxon>Vibrionales</taxon>
        <taxon>Vibrionaceae</taxon>
        <taxon>Vibrio</taxon>
    </lineage>
</organism>
<comment type="caution">
    <text evidence="4">The sequence shown here is derived from an EMBL/GenBank/DDBJ whole genome shotgun (WGS) entry which is preliminary data.</text>
</comment>
<dbReference type="Proteomes" id="UP001210678">
    <property type="component" value="Unassembled WGS sequence"/>
</dbReference>